<gene>
    <name evidence="2" type="ORF">PGB34_13060</name>
</gene>
<keyword evidence="2" id="KW-0436">Ligase</keyword>
<comment type="caution">
    <text evidence="2">The sequence shown here is derived from an EMBL/GenBank/DDBJ whole genome shotgun (WGS) entry which is preliminary data.</text>
</comment>
<proteinExistence type="predicted"/>
<dbReference type="RefSeq" id="WP_271428534.1">
    <property type="nucleotide sequence ID" value="NZ_JAQIPB010000006.1"/>
</dbReference>
<name>A0AAE3N9H4_9BURK</name>
<dbReference type="GO" id="GO:0008664">
    <property type="term" value="F:RNA 2',3'-cyclic 3'-phosphodiesterase activity"/>
    <property type="evidence" value="ECO:0007669"/>
    <property type="project" value="InterPro"/>
</dbReference>
<dbReference type="InterPro" id="IPR004175">
    <property type="entry name" value="RNA_CPDase"/>
</dbReference>
<dbReference type="SUPFAM" id="SSF55144">
    <property type="entry name" value="LigT-like"/>
    <property type="match status" value="1"/>
</dbReference>
<dbReference type="PANTHER" id="PTHR35561:SF1">
    <property type="entry name" value="RNA 2',3'-CYCLIC PHOSPHODIESTERASE"/>
    <property type="match status" value="1"/>
</dbReference>
<dbReference type="EMBL" id="JAQIPB010000006">
    <property type="protein sequence ID" value="MDA7417293.1"/>
    <property type="molecule type" value="Genomic_DNA"/>
</dbReference>
<dbReference type="AlphaFoldDB" id="A0AAE3N9H4"/>
<dbReference type="Proteomes" id="UP001212602">
    <property type="component" value="Unassembled WGS sequence"/>
</dbReference>
<dbReference type="PANTHER" id="PTHR35561">
    <property type="entry name" value="RNA 2',3'-CYCLIC PHOSPHODIESTERASE"/>
    <property type="match status" value="1"/>
</dbReference>
<sequence length="188" mass="21360">MRREHPDSFANTVVWLKPPPEIANALVAHRKHWWWLSHKHFPAAHRLHLSMHNLGPLDDEEIGQVSHILSGVRVKAFDLALTWSGVWTSKVAVACPQAHEGLTQLHAALARHLHGRLTRQSWSPHVTLAWNVPWAGAARLTPLHWPVREFLLVRSWHGEEARHEVLSRYQLEPLRPGACHAGRHTAAA</sequence>
<dbReference type="Pfam" id="PF13563">
    <property type="entry name" value="2_5_RNA_ligase2"/>
    <property type="match status" value="1"/>
</dbReference>
<evidence type="ECO:0000313" key="2">
    <source>
        <dbReference type="EMBL" id="MDA7417293.1"/>
    </source>
</evidence>
<keyword evidence="3" id="KW-1185">Reference proteome</keyword>
<protein>
    <submittedName>
        <fullName evidence="2">2'-5' RNA ligase family protein</fullName>
    </submittedName>
</protein>
<reference evidence="2" key="1">
    <citation type="submission" date="2023-01" db="EMBL/GenBank/DDBJ databases">
        <title>Xenophilus mangrovi sp. nov., isolated from soil of Mangrove nature reserve.</title>
        <authorList>
            <person name="Xu S."/>
            <person name="Liu Z."/>
            <person name="Xu Y."/>
        </authorList>
    </citation>
    <scope>NUCLEOTIDE SEQUENCE</scope>
    <source>
        <strain evidence="2">YW8</strain>
    </source>
</reference>
<evidence type="ECO:0000256" key="1">
    <source>
        <dbReference type="ARBA" id="ARBA00022801"/>
    </source>
</evidence>
<organism evidence="2 3">
    <name type="scientific">Xenophilus arseniciresistens</name>
    <dbReference type="NCBI Taxonomy" id="1283306"/>
    <lineage>
        <taxon>Bacteria</taxon>
        <taxon>Pseudomonadati</taxon>
        <taxon>Pseudomonadota</taxon>
        <taxon>Betaproteobacteria</taxon>
        <taxon>Burkholderiales</taxon>
        <taxon>Comamonadaceae</taxon>
        <taxon>Xenophilus</taxon>
    </lineage>
</organism>
<evidence type="ECO:0000313" key="3">
    <source>
        <dbReference type="Proteomes" id="UP001212602"/>
    </source>
</evidence>
<dbReference type="InterPro" id="IPR009097">
    <property type="entry name" value="Cyclic_Pdiesterase"/>
</dbReference>
<keyword evidence="1" id="KW-0378">Hydrolase</keyword>
<dbReference type="GO" id="GO:0016874">
    <property type="term" value="F:ligase activity"/>
    <property type="evidence" value="ECO:0007669"/>
    <property type="project" value="UniProtKB-KW"/>
</dbReference>
<accession>A0AAE3N9H4</accession>
<dbReference type="GO" id="GO:0004113">
    <property type="term" value="F:2',3'-cyclic-nucleotide 3'-phosphodiesterase activity"/>
    <property type="evidence" value="ECO:0007669"/>
    <property type="project" value="InterPro"/>
</dbReference>
<dbReference type="Gene3D" id="3.90.1140.10">
    <property type="entry name" value="Cyclic phosphodiesterase"/>
    <property type="match status" value="1"/>
</dbReference>